<feature type="transmembrane region" description="Helical" evidence="1">
    <location>
        <begin position="125"/>
        <end position="143"/>
    </location>
</feature>
<feature type="transmembrane region" description="Helical" evidence="1">
    <location>
        <begin position="58"/>
        <end position="76"/>
    </location>
</feature>
<feature type="transmembrane region" description="Helical" evidence="1">
    <location>
        <begin position="34"/>
        <end position="52"/>
    </location>
</feature>
<dbReference type="RefSeq" id="WP_171649629.1">
    <property type="nucleotide sequence ID" value="NZ_WHOA01000257.1"/>
</dbReference>
<evidence type="ECO:0000313" key="3">
    <source>
        <dbReference type="Proteomes" id="UP000616779"/>
    </source>
</evidence>
<accession>A0ABX1Y984</accession>
<evidence type="ECO:0000256" key="1">
    <source>
        <dbReference type="SAM" id="Phobius"/>
    </source>
</evidence>
<keyword evidence="1" id="KW-0812">Transmembrane</keyword>
<protein>
    <submittedName>
        <fullName evidence="2">Uncharacterized protein</fullName>
    </submittedName>
</protein>
<name>A0ABX1Y984_9BACL</name>
<keyword evidence="1" id="KW-1133">Transmembrane helix</keyword>
<evidence type="ECO:0000313" key="2">
    <source>
        <dbReference type="EMBL" id="NOU77099.1"/>
    </source>
</evidence>
<feature type="transmembrane region" description="Helical" evidence="1">
    <location>
        <begin position="167"/>
        <end position="186"/>
    </location>
</feature>
<feature type="transmembrane region" description="Helical" evidence="1">
    <location>
        <begin position="83"/>
        <end position="105"/>
    </location>
</feature>
<sequence length="219" mass="25211">MVWYVDIPISTITILSMLILGLTLFRISLRTKWPLVLLVSFFTSSLFSLFLSQKWAESLQPMLIIVIEAVYIHYIFRLRKLHALMVAFLGSLGYTIYLAIVLFIMPLVTHISLVTYLEGLDSSYRVLKMVAASLTYLTALVLVKKRLGFTVRIELSSKSAWLPQKNVLLHVFLLAFVLFSLTYYGVTLKITSIFYFTAGLCLLLGWIIYLLYRKEMEDI</sequence>
<feature type="transmembrane region" description="Helical" evidence="1">
    <location>
        <begin position="192"/>
        <end position="212"/>
    </location>
</feature>
<dbReference type="EMBL" id="WHOA01000257">
    <property type="protein sequence ID" value="NOU77099.1"/>
    <property type="molecule type" value="Genomic_DNA"/>
</dbReference>
<comment type="caution">
    <text evidence="2">The sequence shown here is derived from an EMBL/GenBank/DDBJ whole genome shotgun (WGS) entry which is preliminary data.</text>
</comment>
<keyword evidence="1" id="KW-0472">Membrane</keyword>
<keyword evidence="3" id="KW-1185">Reference proteome</keyword>
<organism evidence="2 3">
    <name type="scientific">Paenibacillus phytorum</name>
    <dbReference type="NCBI Taxonomy" id="2654977"/>
    <lineage>
        <taxon>Bacteria</taxon>
        <taxon>Bacillati</taxon>
        <taxon>Bacillota</taxon>
        <taxon>Bacilli</taxon>
        <taxon>Bacillales</taxon>
        <taxon>Paenibacillaceae</taxon>
        <taxon>Paenibacillus</taxon>
    </lineage>
</organism>
<proteinExistence type="predicted"/>
<gene>
    <name evidence="2" type="ORF">GC098_38040</name>
</gene>
<dbReference type="Proteomes" id="UP000616779">
    <property type="component" value="Unassembled WGS sequence"/>
</dbReference>
<reference evidence="2 3" key="1">
    <citation type="submission" date="2019-10" db="EMBL/GenBank/DDBJ databases">
        <title>Description of Paenibacillus terrestris sp. nov.</title>
        <authorList>
            <person name="Carlier A."/>
            <person name="Qi S."/>
        </authorList>
    </citation>
    <scope>NUCLEOTIDE SEQUENCE [LARGE SCALE GENOMIC DNA]</scope>
    <source>
        <strain evidence="2 3">LMG 31458</strain>
    </source>
</reference>
<feature type="transmembrane region" description="Helical" evidence="1">
    <location>
        <begin position="6"/>
        <end position="27"/>
    </location>
</feature>